<dbReference type="AlphaFoldDB" id="A0A7S4CVP5"/>
<accession>A0A7S4CVP5</accession>
<organism evidence="1">
    <name type="scientific">Eutreptiella gymnastica</name>
    <dbReference type="NCBI Taxonomy" id="73025"/>
    <lineage>
        <taxon>Eukaryota</taxon>
        <taxon>Discoba</taxon>
        <taxon>Euglenozoa</taxon>
        <taxon>Euglenida</taxon>
        <taxon>Spirocuta</taxon>
        <taxon>Euglenophyceae</taxon>
        <taxon>Eutreptiales</taxon>
        <taxon>Eutreptiaceae</taxon>
        <taxon>Eutreptiella</taxon>
    </lineage>
</organism>
<gene>
    <name evidence="1" type="ORF">EGYM00163_LOCUS19048</name>
</gene>
<reference evidence="1" key="1">
    <citation type="submission" date="2021-01" db="EMBL/GenBank/DDBJ databases">
        <authorList>
            <person name="Corre E."/>
            <person name="Pelletier E."/>
            <person name="Niang G."/>
            <person name="Scheremetjew M."/>
            <person name="Finn R."/>
            <person name="Kale V."/>
            <person name="Holt S."/>
            <person name="Cochrane G."/>
            <person name="Meng A."/>
            <person name="Brown T."/>
            <person name="Cohen L."/>
        </authorList>
    </citation>
    <scope>NUCLEOTIDE SEQUENCE</scope>
    <source>
        <strain evidence="1">CCMP1594</strain>
    </source>
</reference>
<evidence type="ECO:0000313" key="1">
    <source>
        <dbReference type="EMBL" id="CAE0807919.1"/>
    </source>
</evidence>
<protein>
    <submittedName>
        <fullName evidence="1">Uncharacterized protein</fullName>
    </submittedName>
</protein>
<proteinExistence type="predicted"/>
<sequence>MKAVKGRCGPSQVPGGTRILFVPPRGASTNATSWPTPPFYGSEIAVQNRCAGAKRGQNTCPPDYGVLHWLCCAQDRAGGVCGIKGGAADDVENKCWRHMAESANSLSQLQCKLEAALFQETEVQV</sequence>
<dbReference type="EMBL" id="HBJA01053734">
    <property type="protein sequence ID" value="CAE0807919.1"/>
    <property type="molecule type" value="Transcribed_RNA"/>
</dbReference>
<name>A0A7S4CVP5_9EUGL</name>